<reference evidence="1" key="1">
    <citation type="submission" date="2020-10" db="EMBL/GenBank/DDBJ databases">
        <authorList>
            <person name="Gilroy R."/>
        </authorList>
    </citation>
    <scope>NUCLEOTIDE SEQUENCE</scope>
    <source>
        <strain evidence="1">CHK178-757</strain>
    </source>
</reference>
<gene>
    <name evidence="1" type="ORF">IAB46_13810</name>
</gene>
<proteinExistence type="predicted"/>
<sequence>MGKYTEEKKQYYMSIIKTISEHEDFGKRNPVDIGIDCGYTEEDVLGMIEMLRAMQEEEDEKKGTSGKNNKYYFLLRQDYDKACIVSVEIDSWKVEIVKSIEMFQGELLGPCTRIDKWQIKENVFVYTIRHSENVIGIRNNIVKEIYWENLETGEQRKLLTDENIKNFVIRESDVCIVVGNDIILWKNDGSVYKKKYAVGFGFSDLLIAADDKIYGVESSCVYKLDPNLDSQEIGRTSGMYKIGAVEYFNRRLSWYCYEEEVHIFSGSSWNYKKYTEGEENSYSSGHNGFYAGSLDVYSGILVGVFSKNYRLLQDEIWSIDNKNKICSFKRKTSKDSNQGQVISIPEKDIFIGVAGEDKKAEYLIKIDLRNERQTQILPVKLPKE</sequence>
<comment type="caution">
    <text evidence="1">The sequence shown here is derived from an EMBL/GenBank/DDBJ whole genome shotgun (WGS) entry which is preliminary data.</text>
</comment>
<protein>
    <submittedName>
        <fullName evidence="1">Uncharacterized protein</fullName>
    </submittedName>
</protein>
<reference evidence="1" key="2">
    <citation type="journal article" date="2021" name="PeerJ">
        <title>Extensive microbial diversity within the chicken gut microbiome revealed by metagenomics and culture.</title>
        <authorList>
            <person name="Gilroy R."/>
            <person name="Ravi A."/>
            <person name="Getino M."/>
            <person name="Pursley I."/>
            <person name="Horton D.L."/>
            <person name="Alikhan N.F."/>
            <person name="Baker D."/>
            <person name="Gharbi K."/>
            <person name="Hall N."/>
            <person name="Watson M."/>
            <person name="Adriaenssens E.M."/>
            <person name="Foster-Nyarko E."/>
            <person name="Jarju S."/>
            <person name="Secka A."/>
            <person name="Antonio M."/>
            <person name="Oren A."/>
            <person name="Chaudhuri R.R."/>
            <person name="La Ragione R."/>
            <person name="Hildebrand F."/>
            <person name="Pallen M.J."/>
        </authorList>
    </citation>
    <scope>NUCLEOTIDE SEQUENCE</scope>
    <source>
        <strain evidence="1">CHK178-757</strain>
    </source>
</reference>
<name>A0A9D1JS99_9FIRM</name>
<organism evidence="1 2">
    <name type="scientific">Candidatus Scybalocola faecigallinarum</name>
    <dbReference type="NCBI Taxonomy" id="2840941"/>
    <lineage>
        <taxon>Bacteria</taxon>
        <taxon>Bacillati</taxon>
        <taxon>Bacillota</taxon>
        <taxon>Clostridia</taxon>
        <taxon>Lachnospirales</taxon>
        <taxon>Lachnospiraceae</taxon>
        <taxon>Lachnospiraceae incertae sedis</taxon>
        <taxon>Candidatus Scybalocola (ex Gilroy et al. 2021)</taxon>
    </lineage>
</organism>
<dbReference type="AlphaFoldDB" id="A0A9D1JS99"/>
<accession>A0A9D1JS99</accession>
<evidence type="ECO:0000313" key="1">
    <source>
        <dbReference type="EMBL" id="HIS48599.1"/>
    </source>
</evidence>
<evidence type="ECO:0000313" key="2">
    <source>
        <dbReference type="Proteomes" id="UP000823927"/>
    </source>
</evidence>
<dbReference type="Proteomes" id="UP000823927">
    <property type="component" value="Unassembled WGS sequence"/>
</dbReference>
<dbReference type="EMBL" id="DVIT01000059">
    <property type="protein sequence ID" value="HIS48599.1"/>
    <property type="molecule type" value="Genomic_DNA"/>
</dbReference>